<evidence type="ECO:0000256" key="4">
    <source>
        <dbReference type="SAM" id="SignalP"/>
    </source>
</evidence>
<dbReference type="VEuPathDB" id="VectorBase:ISCW022231"/>
<evidence type="ECO:0000256" key="1">
    <source>
        <dbReference type="ARBA" id="ARBA00022729"/>
    </source>
</evidence>
<dbReference type="AlphaFoldDB" id="A0A4D5RVL7"/>
<feature type="chain" id="PRO_5020041844" evidence="4">
    <location>
        <begin position="22"/>
        <end position="139"/>
    </location>
</feature>
<name>A0A4D5RVL7_IXOSC</name>
<keyword evidence="3" id="KW-0325">Glycoprotein</keyword>
<evidence type="ECO:0000313" key="5">
    <source>
        <dbReference type="EMBL" id="MOY41025.1"/>
    </source>
</evidence>
<keyword evidence="1 4" id="KW-0732">Signal</keyword>
<keyword evidence="2" id="KW-1015">Disulfide bond</keyword>
<organism evidence="5">
    <name type="scientific">Ixodes scapularis</name>
    <name type="common">Black-legged tick</name>
    <name type="synonym">Deer tick</name>
    <dbReference type="NCBI Taxonomy" id="6945"/>
    <lineage>
        <taxon>Eukaryota</taxon>
        <taxon>Metazoa</taxon>
        <taxon>Ecdysozoa</taxon>
        <taxon>Arthropoda</taxon>
        <taxon>Chelicerata</taxon>
        <taxon>Arachnida</taxon>
        <taxon>Acari</taxon>
        <taxon>Parasitiformes</taxon>
        <taxon>Ixodida</taxon>
        <taxon>Ixodoidea</taxon>
        <taxon>Ixodidae</taxon>
        <taxon>Ixodinae</taxon>
        <taxon>Ixodes</taxon>
    </lineage>
</organism>
<evidence type="ECO:0000256" key="3">
    <source>
        <dbReference type="ARBA" id="ARBA00023180"/>
    </source>
</evidence>
<evidence type="ECO:0000256" key="2">
    <source>
        <dbReference type="ARBA" id="ARBA00023157"/>
    </source>
</evidence>
<sequence>MKGFVLLLLVAVLLVAVIAEAKRHHGKHAKKATKKPKEELDMVAEDEKNIIVKDKEAQLEAESVLKDPCSKVRCGPGRECVINDDMTATCEGVGTCQPETNPRRKVCCNHNQTCNSDCELYKMRCFCEGREGRLQGRKI</sequence>
<dbReference type="Gene3D" id="3.30.60.30">
    <property type="match status" value="1"/>
</dbReference>
<dbReference type="EMBL" id="GHJT01007054">
    <property type="protein sequence ID" value="MOY41025.1"/>
    <property type="molecule type" value="Transcribed_RNA"/>
</dbReference>
<dbReference type="PANTHER" id="PTHR13866:SF14">
    <property type="entry name" value="BM-40"/>
    <property type="match status" value="1"/>
</dbReference>
<dbReference type="PANTHER" id="PTHR13866">
    <property type="entry name" value="SPARC OSTEONECTIN"/>
    <property type="match status" value="1"/>
</dbReference>
<reference evidence="5" key="1">
    <citation type="submission" date="2019-04" db="EMBL/GenBank/DDBJ databases">
        <title>An insight into the mialome of Ixodes scapularis.</title>
        <authorList>
            <person name="Ribeiro J.M."/>
            <person name="Mather T.N."/>
            <person name="Karim S."/>
        </authorList>
    </citation>
    <scope>NUCLEOTIDE SEQUENCE</scope>
</reference>
<feature type="signal peptide" evidence="4">
    <location>
        <begin position="1"/>
        <end position="21"/>
    </location>
</feature>
<dbReference type="OrthoDB" id="9972865at2759"/>
<dbReference type="VEuPathDB" id="VectorBase:ISCI022231"/>
<proteinExistence type="predicted"/>
<dbReference type="VEuPathDB" id="VectorBase:ISCP_033489"/>
<accession>A0A4D5RVL7</accession>
<protein>
    <submittedName>
        <fullName evidence="5">Putative matricellular protein osteonectin/sparc/bm-40</fullName>
    </submittedName>
</protein>